<evidence type="ECO:0000256" key="5">
    <source>
        <dbReference type="ARBA" id="ARBA00014791"/>
    </source>
</evidence>
<keyword evidence="14 17" id="KW-0676">Redox-active center</keyword>
<keyword evidence="11" id="KW-0476">Mercury</keyword>
<dbReference type="GO" id="GO:0050661">
    <property type="term" value="F:NADP binding"/>
    <property type="evidence" value="ECO:0007669"/>
    <property type="project" value="InterPro"/>
</dbReference>
<keyword evidence="7 17" id="KW-0285">Flavoprotein</keyword>
<keyword evidence="6" id="KW-0475">Mercuric resistance</keyword>
<dbReference type="InterPro" id="IPR012999">
    <property type="entry name" value="Pyr_OxRdtase_I_AS"/>
</dbReference>
<dbReference type="NCBIfam" id="TIGR02053">
    <property type="entry name" value="MerA"/>
    <property type="match status" value="1"/>
</dbReference>
<dbReference type="InterPro" id="IPR036188">
    <property type="entry name" value="FAD/NAD-bd_sf"/>
</dbReference>
<comment type="cofactor">
    <cofactor evidence="1">
        <name>FAD</name>
        <dbReference type="ChEBI" id="CHEBI:57692"/>
    </cofactor>
</comment>
<dbReference type="SUPFAM" id="SSF51905">
    <property type="entry name" value="FAD/NAD(P)-binding domain"/>
    <property type="match status" value="1"/>
</dbReference>
<dbReference type="PANTHER" id="PTHR43014">
    <property type="entry name" value="MERCURIC REDUCTASE"/>
    <property type="match status" value="1"/>
</dbReference>
<evidence type="ECO:0000256" key="10">
    <source>
        <dbReference type="ARBA" id="ARBA00022857"/>
    </source>
</evidence>
<keyword evidence="10" id="KW-0521">NADP</keyword>
<dbReference type="PRINTS" id="PR00368">
    <property type="entry name" value="FADPNR"/>
</dbReference>
<dbReference type="Pfam" id="PF07992">
    <property type="entry name" value="Pyr_redox_2"/>
    <property type="match status" value="1"/>
</dbReference>
<evidence type="ECO:0000256" key="3">
    <source>
        <dbReference type="ARBA" id="ARBA00011738"/>
    </source>
</evidence>
<comment type="subunit">
    <text evidence="3">Homodimer.</text>
</comment>
<name>A0A8J7YMD4_9ARCH</name>
<keyword evidence="8" id="KW-0479">Metal-binding</keyword>
<evidence type="ECO:0000313" key="20">
    <source>
        <dbReference type="EMBL" id="MBX8632824.1"/>
    </source>
</evidence>
<dbReference type="InterPro" id="IPR021179">
    <property type="entry name" value="Mercury_reductase_MerA"/>
</dbReference>
<dbReference type="Pfam" id="PF02852">
    <property type="entry name" value="Pyr_redox_dim"/>
    <property type="match status" value="1"/>
</dbReference>
<gene>
    <name evidence="20" type="primary">merA</name>
    <name evidence="20" type="ORF">J9259_10000</name>
</gene>
<evidence type="ECO:0000256" key="12">
    <source>
        <dbReference type="ARBA" id="ARBA00023002"/>
    </source>
</evidence>
<evidence type="ECO:0000256" key="1">
    <source>
        <dbReference type="ARBA" id="ARBA00001974"/>
    </source>
</evidence>
<keyword evidence="9 17" id="KW-0274">FAD</keyword>
<comment type="catalytic activity">
    <reaction evidence="16">
        <text>Hg + NADP(+) + H(+) = Hg(2+) + NADPH</text>
        <dbReference type="Rhea" id="RHEA:23856"/>
        <dbReference type="ChEBI" id="CHEBI:15378"/>
        <dbReference type="ChEBI" id="CHEBI:16170"/>
        <dbReference type="ChEBI" id="CHEBI:16793"/>
        <dbReference type="ChEBI" id="CHEBI:57783"/>
        <dbReference type="ChEBI" id="CHEBI:58349"/>
        <dbReference type="EC" id="1.16.1.1"/>
    </reaction>
</comment>
<dbReference type="GO" id="GO:0050787">
    <property type="term" value="P:detoxification of mercury ion"/>
    <property type="evidence" value="ECO:0007669"/>
    <property type="project" value="InterPro"/>
</dbReference>
<evidence type="ECO:0000256" key="7">
    <source>
        <dbReference type="ARBA" id="ARBA00022630"/>
    </source>
</evidence>
<evidence type="ECO:0000256" key="14">
    <source>
        <dbReference type="ARBA" id="ARBA00023284"/>
    </source>
</evidence>
<dbReference type="SUPFAM" id="SSF55424">
    <property type="entry name" value="FAD/NAD-linked reductases, dimerisation (C-terminal) domain"/>
    <property type="match status" value="1"/>
</dbReference>
<accession>A0A8J7YMD4</accession>
<dbReference type="InterPro" id="IPR004099">
    <property type="entry name" value="Pyr_nucl-diS_OxRdtase_dimer"/>
</dbReference>
<dbReference type="Gene3D" id="3.30.390.30">
    <property type="match status" value="1"/>
</dbReference>
<feature type="domain" description="Pyridine nucleotide-disulphide oxidoreductase dimerisation" evidence="18">
    <location>
        <begin position="357"/>
        <end position="463"/>
    </location>
</feature>
<dbReference type="PANTHER" id="PTHR43014:SF4">
    <property type="entry name" value="PYRIDINE NUCLEOTIDE-DISULFIDE OXIDOREDUCTASE RCLA-RELATED"/>
    <property type="match status" value="1"/>
</dbReference>
<evidence type="ECO:0000256" key="13">
    <source>
        <dbReference type="ARBA" id="ARBA00023157"/>
    </source>
</evidence>
<organism evidence="20 21">
    <name type="scientific">Candidatus Sysuiplasma superficiale</name>
    <dbReference type="NCBI Taxonomy" id="2823368"/>
    <lineage>
        <taxon>Archaea</taxon>
        <taxon>Methanobacteriati</taxon>
        <taxon>Thermoplasmatota</taxon>
        <taxon>Thermoplasmata</taxon>
        <taxon>Candidatus Sysuiplasmatales</taxon>
        <taxon>Candidatus Sysuiplasmataceae</taxon>
        <taxon>Candidatus Sysuiplasma</taxon>
    </lineage>
</organism>
<feature type="domain" description="FAD/NAD(P)-binding" evidence="19">
    <location>
        <begin position="8"/>
        <end position="337"/>
    </location>
</feature>
<comment type="similarity">
    <text evidence="2 17">Belongs to the class-I pyridine nucleotide-disulfide oxidoreductase family.</text>
</comment>
<evidence type="ECO:0000256" key="4">
    <source>
        <dbReference type="ARBA" id="ARBA00012661"/>
    </source>
</evidence>
<evidence type="ECO:0000256" key="11">
    <source>
        <dbReference type="ARBA" id="ARBA00022914"/>
    </source>
</evidence>
<dbReference type="PIRSF" id="PIRSF000350">
    <property type="entry name" value="Mercury_reductase_MerA"/>
    <property type="match status" value="1"/>
</dbReference>
<keyword evidence="12 17" id="KW-0560">Oxidoreductase</keyword>
<proteinExistence type="inferred from homology"/>
<evidence type="ECO:0000259" key="19">
    <source>
        <dbReference type="Pfam" id="PF07992"/>
    </source>
</evidence>
<dbReference type="AlphaFoldDB" id="A0A8J7YMD4"/>
<sequence>MTQKFDDIIIGRGAAAFSAAIKLTEISGGEDSIAMIGSGPMGGTCVNVGCVPSKYLLEASHSLYYPAHPLFTGIGKTHPKLDFGSMMSGLRELVARQRRDKYETVIDGYPNVSVFEGKARFISPQEVEIISRAESNDGHSGVTYAADRILVATGSRPTAPPIEGLDAVDYITSDTVWNLNERPDRLTVIGGGAIGLELGQAFSHFGTEVSVVESMPRIMSQADGDISELLQRRLESEGMKFYIKARINRVRKKGDEQITEVITAAGRSEVRSDALLVATGRAPNTELLNLEAAKVATDSRGFIKTDSSMRTTNPSIYAAGDCISKKLMLETLAGREGVVAASNMLGHPMQIDYAAAPWAVFTSPQIAAVGLTEEEVTRMLGSCSVSSLSLDRVPKAGILNDTEGLVKLVANPLNNKIVGAQLLAPLATEYIMEAATAVKLGLTYDDIINTTHVFPTLAESIKIASQAFVRDVETMSCCVE</sequence>
<dbReference type="EMBL" id="JAGVSJ010000079">
    <property type="protein sequence ID" value="MBX8632824.1"/>
    <property type="molecule type" value="Genomic_DNA"/>
</dbReference>
<dbReference type="PROSITE" id="PS00076">
    <property type="entry name" value="PYRIDINE_REDOX_1"/>
    <property type="match status" value="1"/>
</dbReference>
<dbReference type="InterPro" id="IPR001100">
    <property type="entry name" value="Pyr_nuc-diS_OxRdtase"/>
</dbReference>
<evidence type="ECO:0000259" key="18">
    <source>
        <dbReference type="Pfam" id="PF02852"/>
    </source>
</evidence>
<dbReference type="InterPro" id="IPR023753">
    <property type="entry name" value="FAD/NAD-binding_dom"/>
</dbReference>
<dbReference type="GO" id="GO:0003955">
    <property type="term" value="F:NAD(P)H dehydrogenase (quinone) activity"/>
    <property type="evidence" value="ECO:0007669"/>
    <property type="project" value="TreeGrafter"/>
</dbReference>
<evidence type="ECO:0000256" key="6">
    <source>
        <dbReference type="ARBA" id="ARBA00022466"/>
    </source>
</evidence>
<keyword evidence="13" id="KW-1015">Disulfide bond</keyword>
<evidence type="ECO:0000313" key="21">
    <source>
        <dbReference type="Proteomes" id="UP000716004"/>
    </source>
</evidence>
<dbReference type="GO" id="GO:0016152">
    <property type="term" value="F:mercury (II) reductase (NADP+) activity"/>
    <property type="evidence" value="ECO:0007669"/>
    <property type="project" value="UniProtKB-EC"/>
</dbReference>
<evidence type="ECO:0000256" key="15">
    <source>
        <dbReference type="ARBA" id="ARBA00031725"/>
    </source>
</evidence>
<evidence type="ECO:0000256" key="16">
    <source>
        <dbReference type="ARBA" id="ARBA00048984"/>
    </source>
</evidence>
<protein>
    <recommendedName>
        <fullName evidence="5">Mercuric reductase</fullName>
        <ecNumber evidence="4">1.16.1.1</ecNumber>
    </recommendedName>
    <alternativeName>
        <fullName evidence="15">Hg(II) reductase</fullName>
    </alternativeName>
</protein>
<comment type="caution">
    <text evidence="20">The sequence shown here is derived from an EMBL/GenBank/DDBJ whole genome shotgun (WGS) entry which is preliminary data.</text>
</comment>
<dbReference type="FunFam" id="3.30.390.30:FF:000001">
    <property type="entry name" value="Dihydrolipoyl dehydrogenase"/>
    <property type="match status" value="1"/>
</dbReference>
<evidence type="ECO:0000256" key="2">
    <source>
        <dbReference type="ARBA" id="ARBA00007532"/>
    </source>
</evidence>
<dbReference type="InterPro" id="IPR016156">
    <property type="entry name" value="FAD/NAD-linked_Rdtase_dimer_sf"/>
</dbReference>
<evidence type="ECO:0000256" key="17">
    <source>
        <dbReference type="RuleBase" id="RU003691"/>
    </source>
</evidence>
<dbReference type="GO" id="GO:0050660">
    <property type="term" value="F:flavin adenine dinucleotide binding"/>
    <property type="evidence" value="ECO:0007669"/>
    <property type="project" value="InterPro"/>
</dbReference>
<dbReference type="GO" id="GO:0016668">
    <property type="term" value="F:oxidoreductase activity, acting on a sulfur group of donors, NAD(P) as acceptor"/>
    <property type="evidence" value="ECO:0007669"/>
    <property type="project" value="InterPro"/>
</dbReference>
<dbReference type="Proteomes" id="UP000716004">
    <property type="component" value="Unassembled WGS sequence"/>
</dbReference>
<evidence type="ECO:0000256" key="8">
    <source>
        <dbReference type="ARBA" id="ARBA00022723"/>
    </source>
</evidence>
<dbReference type="GO" id="GO:0045340">
    <property type="term" value="F:mercury ion binding"/>
    <property type="evidence" value="ECO:0007669"/>
    <property type="project" value="InterPro"/>
</dbReference>
<evidence type="ECO:0000256" key="9">
    <source>
        <dbReference type="ARBA" id="ARBA00022827"/>
    </source>
</evidence>
<dbReference type="EC" id="1.16.1.1" evidence="4"/>
<reference evidence="20" key="1">
    <citation type="submission" date="2021-04" db="EMBL/GenBank/DDBJ databases">
        <title>Genomic insights into ecological role and evolution of a novel Thermoplasmata order Candidatus Sysuiplasmatales.</title>
        <authorList>
            <person name="Yuan Y."/>
        </authorList>
    </citation>
    <scope>NUCLEOTIDE SEQUENCE</scope>
    <source>
        <strain evidence="20">YP2-bin.285</strain>
    </source>
</reference>
<dbReference type="PRINTS" id="PR00411">
    <property type="entry name" value="PNDRDTASEI"/>
</dbReference>
<dbReference type="Gene3D" id="3.50.50.60">
    <property type="entry name" value="FAD/NAD(P)-binding domain"/>
    <property type="match status" value="2"/>
</dbReference>